<dbReference type="SFLD" id="SFLDG01135">
    <property type="entry name" value="C1.5.6:_HAD__Beta-PGM__Phospha"/>
    <property type="match status" value="1"/>
</dbReference>
<dbReference type="InterPro" id="IPR023214">
    <property type="entry name" value="HAD_sf"/>
</dbReference>
<dbReference type="InterPro" id="IPR023198">
    <property type="entry name" value="PGP-like_dom2"/>
</dbReference>
<accession>A0A931HZW2</accession>
<dbReference type="NCBIfam" id="TIGR01509">
    <property type="entry name" value="HAD-SF-IA-v3"/>
    <property type="match status" value="1"/>
</dbReference>
<reference evidence="1" key="1">
    <citation type="submission" date="2020-12" db="EMBL/GenBank/DDBJ databases">
        <title>Methylobrevis albus sp. nov., isolated from fresh water lack sediment.</title>
        <authorList>
            <person name="Zou Q."/>
        </authorList>
    </citation>
    <scope>NUCLEOTIDE SEQUENCE</scope>
    <source>
        <strain evidence="1">L22</strain>
    </source>
</reference>
<evidence type="ECO:0000313" key="2">
    <source>
        <dbReference type="Proteomes" id="UP000631694"/>
    </source>
</evidence>
<dbReference type="Gene3D" id="1.10.150.240">
    <property type="entry name" value="Putative phosphatase, domain 2"/>
    <property type="match status" value="1"/>
</dbReference>
<keyword evidence="2" id="KW-1185">Reference proteome</keyword>
<keyword evidence="1" id="KW-0378">Hydrolase</keyword>
<dbReference type="Gene3D" id="3.40.50.1000">
    <property type="entry name" value="HAD superfamily/HAD-like"/>
    <property type="match status" value="1"/>
</dbReference>
<protein>
    <submittedName>
        <fullName evidence="1">HAD-IA family hydrolase</fullName>
    </submittedName>
</protein>
<dbReference type="SFLD" id="SFLDF00035">
    <property type="entry name" value="phosphoglycolate_phosphatase"/>
    <property type="match status" value="1"/>
</dbReference>
<dbReference type="RefSeq" id="WP_197309873.1">
    <property type="nucleotide sequence ID" value="NZ_JADZLT010000040.1"/>
</dbReference>
<dbReference type="InterPro" id="IPR036412">
    <property type="entry name" value="HAD-like_sf"/>
</dbReference>
<dbReference type="AlphaFoldDB" id="A0A931HZW2"/>
<dbReference type="Proteomes" id="UP000631694">
    <property type="component" value="Unassembled WGS sequence"/>
</dbReference>
<dbReference type="Pfam" id="PF00702">
    <property type="entry name" value="Hydrolase"/>
    <property type="match status" value="1"/>
</dbReference>
<dbReference type="InterPro" id="IPR006439">
    <property type="entry name" value="HAD-SF_hydro_IA"/>
</dbReference>
<dbReference type="SFLD" id="SFLDS00003">
    <property type="entry name" value="Haloacid_Dehalogenase"/>
    <property type="match status" value="1"/>
</dbReference>
<gene>
    <name evidence="1" type="ORF">I5731_02975</name>
</gene>
<dbReference type="PANTHER" id="PTHR42896">
    <property type="entry name" value="XYLULOSE-1,5-BISPHOSPHATE (XUBP) PHOSPHATASE"/>
    <property type="match status" value="1"/>
</dbReference>
<dbReference type="PANTHER" id="PTHR42896:SF2">
    <property type="entry name" value="CBBY-LIKE PROTEIN"/>
    <property type="match status" value="1"/>
</dbReference>
<sequence>MSALKALIFDCDGTLSETEEVHRRAFNAAFNRFELGWSWDPALYGKLLEVAGGRERIRHYVAAYDPPGGKAALERLDQLHTLKTRLYAALIDEQTARLRIGVERLIDEARAKGVRLAIATTTSQANVEALLMATLDVRGLESFEVIVTGDMVAAKKPAPDVYLEVLRRLKLPASRCLVLEDSANGLQAATAAGIRAVITPSAFSRGQEFPGAFAVLSHLGDPFEPYEHLGGAGERDRMVTIETLTRWVEDDDDVRRLLTIGGRSVF</sequence>
<dbReference type="GO" id="GO:0016787">
    <property type="term" value="F:hydrolase activity"/>
    <property type="evidence" value="ECO:0007669"/>
    <property type="project" value="UniProtKB-KW"/>
</dbReference>
<name>A0A931HZW2_9HYPH</name>
<dbReference type="InterPro" id="IPR044999">
    <property type="entry name" value="CbbY-like"/>
</dbReference>
<dbReference type="SFLD" id="SFLDG01129">
    <property type="entry name" value="C1.5:_HAD__Beta-PGM__Phosphata"/>
    <property type="match status" value="1"/>
</dbReference>
<dbReference type="EMBL" id="JADZLT010000040">
    <property type="protein sequence ID" value="MBH0236774.1"/>
    <property type="molecule type" value="Genomic_DNA"/>
</dbReference>
<dbReference type="PRINTS" id="PR00413">
    <property type="entry name" value="HADHALOGNASE"/>
</dbReference>
<comment type="caution">
    <text evidence="1">The sequence shown here is derived from an EMBL/GenBank/DDBJ whole genome shotgun (WGS) entry which is preliminary data.</text>
</comment>
<organism evidence="1 2">
    <name type="scientific">Methylobrevis albus</name>
    <dbReference type="NCBI Taxonomy" id="2793297"/>
    <lineage>
        <taxon>Bacteria</taxon>
        <taxon>Pseudomonadati</taxon>
        <taxon>Pseudomonadota</taxon>
        <taxon>Alphaproteobacteria</taxon>
        <taxon>Hyphomicrobiales</taxon>
        <taxon>Pleomorphomonadaceae</taxon>
        <taxon>Methylobrevis</taxon>
    </lineage>
</organism>
<evidence type="ECO:0000313" key="1">
    <source>
        <dbReference type="EMBL" id="MBH0236774.1"/>
    </source>
</evidence>
<dbReference type="SUPFAM" id="SSF56784">
    <property type="entry name" value="HAD-like"/>
    <property type="match status" value="1"/>
</dbReference>
<proteinExistence type="predicted"/>